<dbReference type="SMART" id="SM00331">
    <property type="entry name" value="PP2C_SIG"/>
    <property type="match status" value="1"/>
</dbReference>
<dbReference type="Pfam" id="PF13581">
    <property type="entry name" value="HATPase_c_2"/>
    <property type="match status" value="1"/>
</dbReference>
<evidence type="ECO:0000313" key="12">
    <source>
        <dbReference type="EMBL" id="CAA0094249.1"/>
    </source>
</evidence>
<dbReference type="Pfam" id="PF13185">
    <property type="entry name" value="GAF_2"/>
    <property type="match status" value="1"/>
</dbReference>
<dbReference type="RefSeq" id="WP_159229172.1">
    <property type="nucleotide sequence ID" value="NZ_CACSIP010000004.1"/>
</dbReference>
<dbReference type="NCBIfam" id="TIGR00229">
    <property type="entry name" value="sensory_box"/>
    <property type="match status" value="1"/>
</dbReference>
<keyword evidence="5 12" id="KW-0808">Transferase</keyword>
<dbReference type="OrthoDB" id="163538at2"/>
<dbReference type="EMBL" id="CACSIP010000004">
    <property type="protein sequence ID" value="CAA0094249.1"/>
    <property type="molecule type" value="Genomic_DNA"/>
</dbReference>
<dbReference type="SUPFAM" id="SSF55785">
    <property type="entry name" value="PYP-like sensor domain (PAS domain)"/>
    <property type="match status" value="2"/>
</dbReference>
<dbReference type="Pfam" id="PF07228">
    <property type="entry name" value="SpoIIE"/>
    <property type="match status" value="1"/>
</dbReference>
<dbReference type="InterPro" id="IPR003661">
    <property type="entry name" value="HisK_dim/P_dom"/>
</dbReference>
<comment type="catalytic activity">
    <reaction evidence="1">
        <text>ATP + protein L-histidine = ADP + protein N-phospho-L-histidine.</text>
        <dbReference type="EC" id="2.7.13.3"/>
    </reaction>
</comment>
<feature type="domain" description="Response regulatory" evidence="10">
    <location>
        <begin position="627"/>
        <end position="743"/>
    </location>
</feature>
<dbReference type="PANTHER" id="PTHR43547">
    <property type="entry name" value="TWO-COMPONENT HISTIDINE KINASE"/>
    <property type="match status" value="1"/>
</dbReference>
<dbReference type="CDD" id="cd00082">
    <property type="entry name" value="HisKA"/>
    <property type="match status" value="1"/>
</dbReference>
<keyword evidence="13" id="KW-1185">Reference proteome</keyword>
<dbReference type="SMART" id="SM00448">
    <property type="entry name" value="REC"/>
    <property type="match status" value="1"/>
</dbReference>
<dbReference type="Pfam" id="PF02518">
    <property type="entry name" value="HATPase_c"/>
    <property type="match status" value="1"/>
</dbReference>
<dbReference type="SUPFAM" id="SSF47384">
    <property type="entry name" value="Homodimeric domain of signal transducing histidine kinase"/>
    <property type="match status" value="1"/>
</dbReference>
<dbReference type="FunFam" id="1.10.287.130:FF:000045">
    <property type="entry name" value="Two-component system sensor histidine kinase/response regulator"/>
    <property type="match status" value="1"/>
</dbReference>
<dbReference type="Pfam" id="PF08448">
    <property type="entry name" value="PAS_4"/>
    <property type="match status" value="2"/>
</dbReference>
<dbReference type="PROSITE" id="PS50110">
    <property type="entry name" value="RESPONSE_REGULATORY"/>
    <property type="match status" value="1"/>
</dbReference>
<dbReference type="InterPro" id="IPR029016">
    <property type="entry name" value="GAF-like_dom_sf"/>
</dbReference>
<evidence type="ECO:0000259" key="9">
    <source>
        <dbReference type="PROSITE" id="PS50109"/>
    </source>
</evidence>
<dbReference type="CDD" id="cd16936">
    <property type="entry name" value="HATPase_RsbW-like"/>
    <property type="match status" value="1"/>
</dbReference>
<keyword evidence="4 8" id="KW-0597">Phosphoprotein</keyword>
<dbReference type="Gene3D" id="3.30.565.10">
    <property type="entry name" value="Histidine kinase-like ATPase, C-terminal domain"/>
    <property type="match status" value="2"/>
</dbReference>
<dbReference type="InterPro" id="IPR011006">
    <property type="entry name" value="CheY-like_superfamily"/>
</dbReference>
<dbReference type="CDD" id="cd16922">
    <property type="entry name" value="HATPase_EvgS-ArcB-TorS-like"/>
    <property type="match status" value="1"/>
</dbReference>
<evidence type="ECO:0000256" key="7">
    <source>
        <dbReference type="ARBA" id="ARBA00023012"/>
    </source>
</evidence>
<dbReference type="FunFam" id="3.30.565.10:FF:000006">
    <property type="entry name" value="Sensor histidine kinase WalK"/>
    <property type="match status" value="1"/>
</dbReference>
<dbReference type="PROSITE" id="PS50112">
    <property type="entry name" value="PAS"/>
    <property type="match status" value="1"/>
</dbReference>
<dbReference type="InterPro" id="IPR003594">
    <property type="entry name" value="HATPase_dom"/>
</dbReference>
<dbReference type="Pfam" id="PF00072">
    <property type="entry name" value="Response_reg"/>
    <property type="match status" value="1"/>
</dbReference>
<dbReference type="SUPFAM" id="SSF55781">
    <property type="entry name" value="GAF domain-like"/>
    <property type="match status" value="2"/>
</dbReference>
<dbReference type="GO" id="GO:0005886">
    <property type="term" value="C:plasma membrane"/>
    <property type="evidence" value="ECO:0007669"/>
    <property type="project" value="UniProtKB-SubCell"/>
</dbReference>
<dbReference type="Gene3D" id="3.60.40.10">
    <property type="entry name" value="PPM-type phosphatase domain"/>
    <property type="match status" value="1"/>
</dbReference>
<dbReference type="SMART" id="SM00387">
    <property type="entry name" value="HATPase_c"/>
    <property type="match status" value="1"/>
</dbReference>
<dbReference type="SUPFAM" id="SSF52172">
    <property type="entry name" value="CheY-like"/>
    <property type="match status" value="1"/>
</dbReference>
<accession>A0A5S9NUE3</accession>
<sequence length="1380" mass="148729">MDSASAASAALFASGGDVGRDHAQVDWAATALGPPQGWPQSLQTAVSILLSSRFPMWMAWGPDLTFFCNDAYRRDTLGQKYPWALGRPAREVWAEIWKDIEPRINQVLSTGEATWDTSLLLFLQRSGYPEETYHTFSYSPLRDDDEQVVGMLCVVSEDTQQVIGERRMATLRDLGSDPSVVRNESEILNFSDRQLSQNLADLPFTLTYLFDDVGDAVLAGATGLVRGHPAAPPTQSATGEALWPMQAAARGETVLVDLDTPEYVGVPSGDWPEAPMEALVVPLLQQGGSPSGFLVAALNRYRPLDDAYRGFVTLVAGHIAAGLGLARSYRVQQRRADELAELDRAKTAFFSNISHEFRTPLTLILDPVAELRQAEDVGDRTRRELDVVWRNGLRLTKLVNTLLEFSRIEAGRTQARYEPVDVGATTAELASVFRSAVDRAGLALVVDCPSLDQPVYLDRDMWEKVVFNLLSNALKFTFEGTISVGVRREADEAVITFADTGIGVPAAEIPRLFERFHRIENARARSNEGSGIGLALVQELVALHGGTIAAESAEGVGTTFTVRLPFGVAHLPPDAVVATPLVGRAGTTAETYVQEALRWMPADAERADVAPPPPARPAVGAAEHPARVLIADDNADMRDYLARLLRADGYAVDAVGDGRQALDAIRDSPPDIVISDVMMPRLDGLELVAALRADRRTSAVPVLLLSARAGQEASIGGLQAGADDYLVKPFAAAELLARVRANVELARLRNHHARWRTALVESLQEGFFVCDEHGAVIEINAAFTEILGFDTDGLPYEPPFPWWPPRDSDSAAHRRAVEALDRLLEQPKGSLRDIPVIHRDGRRRWVSANFNHTADPDTGRRVTVGTMRDVTAERYAGQRETALAALNERLVQATTVDDAVLGAAEALRGVWDAERVDVAVFPTHAAAGSPVPHLVCAGAESAGWDALPARTRQAITALCDGDLLVPDHRGPGTTGIAVPHPKGVLVVHLQLREPRPFTSEELALLTVLGGRLGQGLQRIHRVDQQRETALALQHAILGPAVPAGFAVRYQPATRPLQVGGDWYDVVDLDDGRIGLIVGDCVGHGLAAATVMGQLRSAFRALLLETPGPAAALSAMDRFASRLSGARCTTAFCAVLHPDTGELVYSGAGHPPPILVRPGHAPVLLDGAAATPLGLADDRVRPEAQTTMPPRATLLLYTDGLVERRREALDDGIGRAAEVMAHNAAATLDDLAKLIMTQLAPGGGYQDDVALLLYRQPAPLEMDLAADVEVLASSRAALRGWLTRAGVNAEQTLDVLIATGEALANAIEHGHRHLDRGRVTLRATAVADRLHVTVVDTGSWKPPVAAVHRGRGITLMKGLMHDVTIEPDVGGTTVHMHTRIV</sequence>
<evidence type="ECO:0000256" key="8">
    <source>
        <dbReference type="PROSITE-ProRule" id="PRU00169"/>
    </source>
</evidence>
<keyword evidence="6 12" id="KW-0418">Kinase</keyword>
<dbReference type="InterPro" id="IPR036890">
    <property type="entry name" value="HATPase_C_sf"/>
</dbReference>
<reference evidence="12 13" key="1">
    <citation type="submission" date="2019-11" db="EMBL/GenBank/DDBJ databases">
        <authorList>
            <person name="Holert J."/>
        </authorList>
    </citation>
    <scope>NUCLEOTIDE SEQUENCE [LARGE SCALE GENOMIC DNA]</scope>
    <source>
        <strain evidence="12">BC8_1</strain>
    </source>
</reference>
<dbReference type="Pfam" id="PF00512">
    <property type="entry name" value="HisKA"/>
    <property type="match status" value="1"/>
</dbReference>
<keyword evidence="7" id="KW-0902">Two-component regulatory system</keyword>
<dbReference type="InterPro" id="IPR035965">
    <property type="entry name" value="PAS-like_dom_sf"/>
</dbReference>
<evidence type="ECO:0000259" key="10">
    <source>
        <dbReference type="PROSITE" id="PS50110"/>
    </source>
</evidence>
<dbReference type="InterPro" id="IPR003018">
    <property type="entry name" value="GAF"/>
</dbReference>
<dbReference type="SMART" id="SM00091">
    <property type="entry name" value="PAS"/>
    <property type="match status" value="1"/>
</dbReference>
<feature type="domain" description="Histidine kinase" evidence="9">
    <location>
        <begin position="352"/>
        <end position="568"/>
    </location>
</feature>
<dbReference type="InterPro" id="IPR000014">
    <property type="entry name" value="PAS"/>
</dbReference>
<evidence type="ECO:0000256" key="4">
    <source>
        <dbReference type="ARBA" id="ARBA00022553"/>
    </source>
</evidence>
<dbReference type="PANTHER" id="PTHR43547:SF2">
    <property type="entry name" value="HYBRID SIGNAL TRANSDUCTION HISTIDINE KINASE C"/>
    <property type="match status" value="1"/>
</dbReference>
<dbReference type="InterPro" id="IPR001789">
    <property type="entry name" value="Sig_transdc_resp-reg_receiver"/>
</dbReference>
<dbReference type="GO" id="GO:0000155">
    <property type="term" value="F:phosphorelay sensor kinase activity"/>
    <property type="evidence" value="ECO:0007669"/>
    <property type="project" value="InterPro"/>
</dbReference>
<dbReference type="EC" id="2.7.13.3" evidence="3"/>
<dbReference type="InterPro" id="IPR005467">
    <property type="entry name" value="His_kinase_dom"/>
</dbReference>
<organism evidence="12 13">
    <name type="scientific">Mycolicibacterium vanbaalenii</name>
    <name type="common">Mycobacterium vanbaalenii</name>
    <dbReference type="NCBI Taxonomy" id="110539"/>
    <lineage>
        <taxon>Bacteria</taxon>
        <taxon>Bacillati</taxon>
        <taxon>Actinomycetota</taxon>
        <taxon>Actinomycetes</taxon>
        <taxon>Mycobacteriales</taxon>
        <taxon>Mycobacteriaceae</taxon>
        <taxon>Mycolicibacterium</taxon>
    </lineage>
</organism>
<feature type="modified residue" description="4-aspartylphosphate" evidence="8">
    <location>
        <position position="676"/>
    </location>
</feature>
<dbReference type="CDD" id="cd00130">
    <property type="entry name" value="PAS"/>
    <property type="match status" value="1"/>
</dbReference>
<evidence type="ECO:0000256" key="2">
    <source>
        <dbReference type="ARBA" id="ARBA00004236"/>
    </source>
</evidence>
<proteinExistence type="predicted"/>
<dbReference type="InterPro" id="IPR013656">
    <property type="entry name" value="PAS_4"/>
</dbReference>
<dbReference type="InterPro" id="IPR004358">
    <property type="entry name" value="Sig_transdc_His_kin-like_C"/>
</dbReference>
<dbReference type="SMART" id="SM00388">
    <property type="entry name" value="HisKA"/>
    <property type="match status" value="1"/>
</dbReference>
<dbReference type="PROSITE" id="PS50109">
    <property type="entry name" value="HIS_KIN"/>
    <property type="match status" value="1"/>
</dbReference>
<dbReference type="PRINTS" id="PR00344">
    <property type="entry name" value="BCTRLSENSOR"/>
</dbReference>
<evidence type="ECO:0000256" key="3">
    <source>
        <dbReference type="ARBA" id="ARBA00012438"/>
    </source>
</evidence>
<comment type="subcellular location">
    <subcellularLocation>
        <location evidence="2">Cell membrane</location>
    </subcellularLocation>
</comment>
<evidence type="ECO:0000256" key="5">
    <source>
        <dbReference type="ARBA" id="ARBA00022679"/>
    </source>
</evidence>
<dbReference type="Gene3D" id="3.40.50.2300">
    <property type="match status" value="1"/>
</dbReference>
<dbReference type="InterPro" id="IPR036457">
    <property type="entry name" value="PPM-type-like_dom_sf"/>
</dbReference>
<name>A0A5S9NUE3_MYCVN</name>
<dbReference type="Gene3D" id="1.10.287.130">
    <property type="match status" value="1"/>
</dbReference>
<evidence type="ECO:0000259" key="11">
    <source>
        <dbReference type="PROSITE" id="PS50112"/>
    </source>
</evidence>
<dbReference type="Gene3D" id="3.30.450.20">
    <property type="entry name" value="PAS domain"/>
    <property type="match status" value="2"/>
</dbReference>
<gene>
    <name evidence="12" type="primary">tmoS</name>
    <name evidence="12" type="ORF">AELLOGFF_02840</name>
</gene>
<evidence type="ECO:0000256" key="6">
    <source>
        <dbReference type="ARBA" id="ARBA00022777"/>
    </source>
</evidence>
<dbReference type="Proteomes" id="UP000430146">
    <property type="component" value="Unassembled WGS sequence"/>
</dbReference>
<dbReference type="Gene3D" id="3.30.450.40">
    <property type="match status" value="1"/>
</dbReference>
<dbReference type="InterPro" id="IPR036097">
    <property type="entry name" value="HisK_dim/P_sf"/>
</dbReference>
<evidence type="ECO:0000256" key="1">
    <source>
        <dbReference type="ARBA" id="ARBA00000085"/>
    </source>
</evidence>
<dbReference type="SUPFAM" id="SSF55874">
    <property type="entry name" value="ATPase domain of HSP90 chaperone/DNA topoisomerase II/histidine kinase"/>
    <property type="match status" value="2"/>
</dbReference>
<feature type="domain" description="PAS" evidence="11">
    <location>
        <begin position="759"/>
        <end position="794"/>
    </location>
</feature>
<dbReference type="InterPro" id="IPR001932">
    <property type="entry name" value="PPM-type_phosphatase-like_dom"/>
</dbReference>
<evidence type="ECO:0000313" key="13">
    <source>
        <dbReference type="Proteomes" id="UP000430146"/>
    </source>
</evidence>
<protein>
    <recommendedName>
        <fullName evidence="3">histidine kinase</fullName>
        <ecNumber evidence="3">2.7.13.3</ecNumber>
    </recommendedName>
</protein>